<organism evidence="3">
    <name type="scientific">Thermosporothrix sp. COM3</name>
    <dbReference type="NCBI Taxonomy" id="2490863"/>
    <lineage>
        <taxon>Bacteria</taxon>
        <taxon>Bacillati</taxon>
        <taxon>Chloroflexota</taxon>
        <taxon>Ktedonobacteria</taxon>
        <taxon>Ktedonobacterales</taxon>
        <taxon>Thermosporotrichaceae</taxon>
        <taxon>Thermosporothrix</taxon>
    </lineage>
</organism>
<feature type="transmembrane region" description="Helical" evidence="2">
    <location>
        <begin position="203"/>
        <end position="222"/>
    </location>
</feature>
<name>A0A455SJV3_9CHLR</name>
<sequence length="1023" mass="115020">MTQFSTTPTLPIPCQAMGAEHLVQLVPHEEGVLQAEAMENWFQACSTREPFVLELVGTSKAQGFLLRATSKDQLVLLSKQLAAQYPQAEIKRIASSADPVTLRAGEHALIGEFALLKPSWMPLKTFSGKTLAETGSDPLAGILAAMEAVVPRERIISQLALQRAPETWISKDIRKAVEHPLQEERNRTVIASRETSNPNAGGLRILGGLLGGMVILSGYRWYQQQAWFPLTLLATGTVITLVVLLWWFFVRRKPPRIYDMKLVAEKLMRAAYYTHLRVIIIGPQTTTTEQRLRTLLTHLETAYHQFTLASANGLYLKRIRYLTPEQRQAKQLPGIPSAFPYHHPFVRFLHRGAPCNDVWNGLELAGAFHLPQETTDLPFVQRMSVKHLLFSPEIAHHISTAPTPLPPVLLGYSKHRGYATPVYLPFATLFSHKFLVGRSRSGKSVLMQLMLQGAMHPITDGSPQPGIFVIDPHHDLIEDLLGCIPPTRIADVILLDFAETAYPVGLNPLDATMGFTRDQAVSNLMSCFERVWQEFWGPRMAYFLKSVCLLLYSLNQRLVAAGKAHEQYTLLDINPLLQYQNYAIQVLRHLDMSETWHQELLAWWQNVYFALPKQSGFRQEVIMPIISKLGVFNDNEVLRRIIGQPVTTAPIQQAITHGKIVLCALSSRDLDDASINILGSTLINLLHRTFATQQHLSLLQRRKVFVAIDELQTFSGSMYDKLLSEDAKYGCAMLLSTQSLKRLNQIKDGLLEIILANCENLWSFNVSAIDARLLEEEFQKKVTQKHLLSQPRLHCYTRLSLPGHPLQFASFEVAHPDGWQKNARQDATREHIRRQAQARCLPATQIDANHTKHLKQFLDVQTFAQKIQREAQGAQQSKQKKEQATELAQHIQSYHLSPASQSPQAETESPPSPSSLTTSTPLLSTAPKEQQHEHTSLTSPTIVPQEAGPHAASEPKRRRNHPRSRRNKQPTPVTKMPIGSPPPGLVQQETAPPPEGHEEQRPFFSSSGSWGRAGKERESRERA</sequence>
<proteinExistence type="predicted"/>
<keyword evidence="2" id="KW-0472">Membrane</keyword>
<feature type="transmembrane region" description="Helical" evidence="2">
    <location>
        <begin position="228"/>
        <end position="250"/>
    </location>
</feature>
<evidence type="ECO:0000313" key="3">
    <source>
        <dbReference type="EMBL" id="BBH87202.1"/>
    </source>
</evidence>
<feature type="compositionally biased region" description="Basic residues" evidence="1">
    <location>
        <begin position="956"/>
        <end position="968"/>
    </location>
</feature>
<reference evidence="3" key="1">
    <citation type="submission" date="2018-12" db="EMBL/GenBank/DDBJ databases">
        <title>Novel natural products biosynthetic potential of the class Ktedonobacteria.</title>
        <authorList>
            <person name="Zheng Y."/>
            <person name="Saitou A."/>
            <person name="Wang C.M."/>
            <person name="Toyoda A."/>
            <person name="Minakuchi Y."/>
            <person name="Sekiguchi Y."/>
            <person name="Ueda K."/>
            <person name="Takano H."/>
            <person name="Sakai Y."/>
            <person name="Yokota A."/>
            <person name="Yabe S."/>
        </authorList>
    </citation>
    <scope>NUCLEOTIDE SEQUENCE</scope>
    <source>
        <strain evidence="3">COM3</strain>
    </source>
</reference>
<accession>A0A455SJV3</accession>
<evidence type="ECO:0000256" key="1">
    <source>
        <dbReference type="SAM" id="MobiDB-lite"/>
    </source>
</evidence>
<keyword evidence="2" id="KW-0812">Transmembrane</keyword>
<dbReference type="SUPFAM" id="SSF52540">
    <property type="entry name" value="P-loop containing nucleoside triphosphate hydrolases"/>
    <property type="match status" value="1"/>
</dbReference>
<feature type="compositionally biased region" description="Basic and acidic residues" evidence="1">
    <location>
        <begin position="1013"/>
        <end position="1023"/>
    </location>
</feature>
<dbReference type="Gene3D" id="3.40.50.300">
    <property type="entry name" value="P-loop containing nucleotide triphosphate hydrolases"/>
    <property type="match status" value="2"/>
</dbReference>
<dbReference type="InterPro" id="IPR027417">
    <property type="entry name" value="P-loop_NTPase"/>
</dbReference>
<feature type="compositionally biased region" description="Low complexity" evidence="1">
    <location>
        <begin position="900"/>
        <end position="927"/>
    </location>
</feature>
<dbReference type="AlphaFoldDB" id="A0A455SJV3"/>
<evidence type="ECO:0000256" key="2">
    <source>
        <dbReference type="SAM" id="Phobius"/>
    </source>
</evidence>
<protein>
    <recommendedName>
        <fullName evidence="4">Type IV secretion system coupling protein TraD DNA-binding domain-containing protein</fullName>
    </recommendedName>
</protein>
<dbReference type="EMBL" id="AP019376">
    <property type="protein sequence ID" value="BBH87202.1"/>
    <property type="molecule type" value="Genomic_DNA"/>
</dbReference>
<evidence type="ECO:0008006" key="4">
    <source>
        <dbReference type="Google" id="ProtNLM"/>
    </source>
</evidence>
<keyword evidence="2" id="KW-1133">Transmembrane helix</keyword>
<feature type="region of interest" description="Disordered" evidence="1">
    <location>
        <begin position="896"/>
        <end position="1023"/>
    </location>
</feature>
<gene>
    <name evidence="3" type="ORF">KTC_19530</name>
</gene>